<evidence type="ECO:0000256" key="1">
    <source>
        <dbReference type="SAM" id="MobiDB-lite"/>
    </source>
</evidence>
<dbReference type="AlphaFoldDB" id="A0A0B6YHL1"/>
<organism evidence="2">
    <name type="scientific">Arion vulgaris</name>
    <dbReference type="NCBI Taxonomy" id="1028688"/>
    <lineage>
        <taxon>Eukaryota</taxon>
        <taxon>Metazoa</taxon>
        <taxon>Spiralia</taxon>
        <taxon>Lophotrochozoa</taxon>
        <taxon>Mollusca</taxon>
        <taxon>Gastropoda</taxon>
        <taxon>Heterobranchia</taxon>
        <taxon>Euthyneura</taxon>
        <taxon>Panpulmonata</taxon>
        <taxon>Eupulmonata</taxon>
        <taxon>Stylommatophora</taxon>
        <taxon>Helicina</taxon>
        <taxon>Arionoidea</taxon>
        <taxon>Arionidae</taxon>
        <taxon>Arion</taxon>
    </lineage>
</organism>
<name>A0A0B6YHL1_9EUPU</name>
<evidence type="ECO:0000313" key="2">
    <source>
        <dbReference type="EMBL" id="CEK55281.1"/>
    </source>
</evidence>
<feature type="non-terminal residue" evidence="2">
    <location>
        <position position="99"/>
    </location>
</feature>
<reference evidence="2" key="1">
    <citation type="submission" date="2014-12" db="EMBL/GenBank/DDBJ databases">
        <title>Insight into the proteome of Arion vulgaris.</title>
        <authorList>
            <person name="Aradska J."/>
            <person name="Bulat T."/>
            <person name="Smidak R."/>
            <person name="Sarate P."/>
            <person name="Gangsoo J."/>
            <person name="Sialana F."/>
            <person name="Bilban M."/>
            <person name="Lubec G."/>
        </authorList>
    </citation>
    <scope>NUCLEOTIDE SEQUENCE</scope>
    <source>
        <tissue evidence="2">Skin</tissue>
    </source>
</reference>
<feature type="region of interest" description="Disordered" evidence="1">
    <location>
        <begin position="27"/>
        <end position="49"/>
    </location>
</feature>
<dbReference type="EMBL" id="HACG01008416">
    <property type="protein sequence ID" value="CEK55281.1"/>
    <property type="molecule type" value="Transcribed_RNA"/>
</dbReference>
<protein>
    <submittedName>
        <fullName evidence="2">Uncharacterized protein</fullName>
    </submittedName>
</protein>
<proteinExistence type="predicted"/>
<accession>A0A0B6YHL1</accession>
<feature type="non-terminal residue" evidence="2">
    <location>
        <position position="1"/>
    </location>
</feature>
<sequence length="99" mass="11023">KNIDKIFVAPSRFKIESSNCSRKCKYTSEASSSDRDPSSRSYDTATSSVTSIVHRSCKNTAADKKSIFTVAPRVITGPPKIKSKNSLVHKLRKFSSNFY</sequence>
<gene>
    <name evidence="2" type="primary">ORF24809</name>
</gene>